<feature type="domain" description="N-acetyltransferase" evidence="4">
    <location>
        <begin position="109"/>
        <end position="204"/>
    </location>
</feature>
<dbReference type="Pfam" id="PF14542">
    <property type="entry name" value="Acetyltransf_CG"/>
    <property type="match status" value="1"/>
</dbReference>
<dbReference type="InterPro" id="IPR031165">
    <property type="entry name" value="GNAT_YJDJ"/>
</dbReference>
<evidence type="ECO:0000313" key="5">
    <source>
        <dbReference type="EMBL" id="GFR83316.1"/>
    </source>
</evidence>
<dbReference type="Gene3D" id="3.40.630.30">
    <property type="match status" value="1"/>
</dbReference>
<evidence type="ECO:0000256" key="1">
    <source>
        <dbReference type="ARBA" id="ARBA00006233"/>
    </source>
</evidence>
<proteinExistence type="inferred from homology"/>
<protein>
    <recommendedName>
        <fullName evidence="2">Protein NATD1</fullName>
    </recommendedName>
    <alternativeName>
        <fullName evidence="3">N-acetyltransferase domain-containing protein 1</fullName>
    </alternativeName>
</protein>
<dbReference type="InterPro" id="IPR045057">
    <property type="entry name" value="Gcn5-rel_NAT"/>
</dbReference>
<sequence>MNAIAPPKAYTGLLFRCVCIKSRPNFCSYRSPILSPVILRASALSFPVTEKFNPQSFARYICTLRVTSFSKQVKLENSLTRLIGTKNTELSGIMSVPRKDAEKSSFVVGHDSDRKMFYVELQDKSNNQESSMAKLEYEWVRPGLVDLYHTETPPAFQGQGIAKVLVLAGLDHFCEQDVLIRPTCTYVQKVLRDNLTSVYKDHVEESYLSSLVR</sequence>
<comment type="similarity">
    <text evidence="1">Belongs to the NATD1 family.</text>
</comment>
<organism evidence="5 6">
    <name type="scientific">Elysia marginata</name>
    <dbReference type="NCBI Taxonomy" id="1093978"/>
    <lineage>
        <taxon>Eukaryota</taxon>
        <taxon>Metazoa</taxon>
        <taxon>Spiralia</taxon>
        <taxon>Lophotrochozoa</taxon>
        <taxon>Mollusca</taxon>
        <taxon>Gastropoda</taxon>
        <taxon>Heterobranchia</taxon>
        <taxon>Euthyneura</taxon>
        <taxon>Panpulmonata</taxon>
        <taxon>Sacoglossa</taxon>
        <taxon>Placobranchoidea</taxon>
        <taxon>Plakobranchidae</taxon>
        <taxon>Elysia</taxon>
    </lineage>
</organism>
<evidence type="ECO:0000256" key="2">
    <source>
        <dbReference type="ARBA" id="ARBA00020243"/>
    </source>
</evidence>
<dbReference type="EMBL" id="BMAT01001325">
    <property type="protein sequence ID" value="GFR83316.1"/>
    <property type="molecule type" value="Genomic_DNA"/>
</dbReference>
<dbReference type="InterPro" id="IPR016181">
    <property type="entry name" value="Acyl_CoA_acyltransferase"/>
</dbReference>
<comment type="caution">
    <text evidence="5">The sequence shown here is derived from an EMBL/GenBank/DDBJ whole genome shotgun (WGS) entry which is preliminary data.</text>
</comment>
<reference evidence="5 6" key="1">
    <citation type="journal article" date="2021" name="Elife">
        <title>Chloroplast acquisition without the gene transfer in kleptoplastic sea slugs, Plakobranchus ocellatus.</title>
        <authorList>
            <person name="Maeda T."/>
            <person name="Takahashi S."/>
            <person name="Yoshida T."/>
            <person name="Shimamura S."/>
            <person name="Takaki Y."/>
            <person name="Nagai Y."/>
            <person name="Toyoda A."/>
            <person name="Suzuki Y."/>
            <person name="Arimoto A."/>
            <person name="Ishii H."/>
            <person name="Satoh N."/>
            <person name="Nishiyama T."/>
            <person name="Hasebe M."/>
            <person name="Maruyama T."/>
            <person name="Minagawa J."/>
            <person name="Obokata J."/>
            <person name="Shigenobu S."/>
        </authorList>
    </citation>
    <scope>NUCLEOTIDE SEQUENCE [LARGE SCALE GENOMIC DNA]</scope>
</reference>
<keyword evidence="6" id="KW-1185">Reference proteome</keyword>
<dbReference type="AlphaFoldDB" id="A0AAV4GF98"/>
<accession>A0AAV4GF98</accession>
<dbReference type="PANTHER" id="PTHR31435">
    <property type="entry name" value="PROTEIN NATD1"/>
    <property type="match status" value="1"/>
</dbReference>
<gene>
    <name evidence="5" type="ORF">ElyMa_000647200</name>
</gene>
<dbReference type="SUPFAM" id="SSF55729">
    <property type="entry name" value="Acyl-CoA N-acyltransferases (Nat)"/>
    <property type="match status" value="1"/>
</dbReference>
<evidence type="ECO:0000259" key="4">
    <source>
        <dbReference type="PROSITE" id="PS51729"/>
    </source>
</evidence>
<dbReference type="PANTHER" id="PTHR31435:SF9">
    <property type="entry name" value="PROTEIN NATD1"/>
    <property type="match status" value="1"/>
</dbReference>
<name>A0AAV4GF98_9GAST</name>
<dbReference type="Proteomes" id="UP000762676">
    <property type="component" value="Unassembled WGS sequence"/>
</dbReference>
<evidence type="ECO:0000313" key="6">
    <source>
        <dbReference type="Proteomes" id="UP000762676"/>
    </source>
</evidence>
<evidence type="ECO:0000256" key="3">
    <source>
        <dbReference type="ARBA" id="ARBA00031876"/>
    </source>
</evidence>
<dbReference type="PROSITE" id="PS51729">
    <property type="entry name" value="GNAT_YJDJ"/>
    <property type="match status" value="1"/>
</dbReference>